<dbReference type="OrthoDB" id="6337382at2759"/>
<dbReference type="Pfam" id="PF00059">
    <property type="entry name" value="Lectin_C"/>
    <property type="match status" value="2"/>
</dbReference>
<evidence type="ECO:0000313" key="5">
    <source>
        <dbReference type="EMBL" id="KAJ7390595.1"/>
    </source>
</evidence>
<feature type="signal peptide" evidence="3">
    <location>
        <begin position="1"/>
        <end position="18"/>
    </location>
</feature>
<proteinExistence type="predicted"/>
<dbReference type="EMBL" id="MU825414">
    <property type="protein sequence ID" value="KAJ7390595.1"/>
    <property type="molecule type" value="Genomic_DNA"/>
</dbReference>
<dbReference type="SMART" id="SM00034">
    <property type="entry name" value="CLECT"/>
    <property type="match status" value="2"/>
</dbReference>
<dbReference type="Proteomes" id="UP001163046">
    <property type="component" value="Unassembled WGS sequence"/>
</dbReference>
<reference evidence="5" key="1">
    <citation type="submission" date="2023-01" db="EMBL/GenBank/DDBJ databases">
        <title>Genome assembly of the deep-sea coral Lophelia pertusa.</title>
        <authorList>
            <person name="Herrera S."/>
            <person name="Cordes E."/>
        </authorList>
    </citation>
    <scope>NUCLEOTIDE SEQUENCE</scope>
    <source>
        <strain evidence="5">USNM1676648</strain>
        <tissue evidence="5">Polyp</tissue>
    </source>
</reference>
<sequence length="467" mass="53931">MKCLWLITLIQVAWIIEADEKVITINKNLVEKKRGECVTFQGERYFKTNNTFIWKKRETTTMVSNDRITISNGGRKIEIGRLEEEDTALYSSMIHTAGGLEITRYWLVVRGCDVNEKEIDFNGCQTACKAMCLEGWHHFNGKCYRYFSQPKTWLRAYYYCQGQFGAKLATIDSGEENKFVGDLLRTGNGGWLGLNDRSKESKFLWNYNKFDQPTFFAWDKGDSENPEANPEPNNFNGQCNVENCVEMNSANKKWNDVVCKAHRSYVCERESDKDLSGWRCLGGYCYLYVREAVTWDWARKTCIEKNGTLLTISGATKNKLVGNFIKTNIWIGLNDRVEAGVYVWNDIGQGQFNNRPSYLNWDKEEPNDKHYDRITPQKCDGEDCVQINIWKGVVTWFDLDCNIPLPFICEKSRDPYLSFAAWIAISMGAGLILSIFGGRAYMEFKQRSGRKEVKQMLVESADEERKD</sequence>
<feature type="domain" description="C-type lectin" evidence="4">
    <location>
        <begin position="281"/>
        <end position="410"/>
    </location>
</feature>
<dbReference type="InterPro" id="IPR018378">
    <property type="entry name" value="C-type_lectin_CS"/>
</dbReference>
<dbReference type="AlphaFoldDB" id="A0A9X0A071"/>
<keyword evidence="6" id="KW-1185">Reference proteome</keyword>
<dbReference type="InterPro" id="IPR016187">
    <property type="entry name" value="CTDL_fold"/>
</dbReference>
<feature type="chain" id="PRO_5040732275" description="C-type lectin domain-containing protein" evidence="3">
    <location>
        <begin position="19"/>
        <end position="467"/>
    </location>
</feature>
<evidence type="ECO:0000256" key="2">
    <source>
        <dbReference type="SAM" id="Phobius"/>
    </source>
</evidence>
<evidence type="ECO:0000259" key="4">
    <source>
        <dbReference type="PROSITE" id="PS50041"/>
    </source>
</evidence>
<organism evidence="5 6">
    <name type="scientific">Desmophyllum pertusum</name>
    <dbReference type="NCBI Taxonomy" id="174260"/>
    <lineage>
        <taxon>Eukaryota</taxon>
        <taxon>Metazoa</taxon>
        <taxon>Cnidaria</taxon>
        <taxon>Anthozoa</taxon>
        <taxon>Hexacorallia</taxon>
        <taxon>Scleractinia</taxon>
        <taxon>Caryophylliina</taxon>
        <taxon>Caryophylliidae</taxon>
        <taxon>Desmophyllum</taxon>
    </lineage>
</organism>
<dbReference type="InterPro" id="IPR050111">
    <property type="entry name" value="C-type_lectin/snaclec_domain"/>
</dbReference>
<name>A0A9X0A071_9CNID</name>
<dbReference type="InterPro" id="IPR001304">
    <property type="entry name" value="C-type_lectin-like"/>
</dbReference>
<dbReference type="SUPFAM" id="SSF56436">
    <property type="entry name" value="C-type lectin-like"/>
    <property type="match status" value="2"/>
</dbReference>
<evidence type="ECO:0000256" key="1">
    <source>
        <dbReference type="ARBA" id="ARBA00023157"/>
    </source>
</evidence>
<protein>
    <recommendedName>
        <fullName evidence="4">C-type lectin domain-containing protein</fullName>
    </recommendedName>
</protein>
<comment type="caution">
    <text evidence="5">The sequence shown here is derived from an EMBL/GenBank/DDBJ whole genome shotgun (WGS) entry which is preliminary data.</text>
</comment>
<dbReference type="Gene3D" id="3.10.100.10">
    <property type="entry name" value="Mannose-Binding Protein A, subunit A"/>
    <property type="match status" value="2"/>
</dbReference>
<gene>
    <name evidence="5" type="ORF">OS493_023984</name>
</gene>
<keyword evidence="2" id="KW-0472">Membrane</keyword>
<dbReference type="InterPro" id="IPR016186">
    <property type="entry name" value="C-type_lectin-like/link_sf"/>
</dbReference>
<evidence type="ECO:0000313" key="6">
    <source>
        <dbReference type="Proteomes" id="UP001163046"/>
    </source>
</evidence>
<accession>A0A9X0A071</accession>
<dbReference type="CDD" id="cd00037">
    <property type="entry name" value="CLECT"/>
    <property type="match status" value="2"/>
</dbReference>
<dbReference type="PROSITE" id="PS00615">
    <property type="entry name" value="C_TYPE_LECTIN_1"/>
    <property type="match status" value="2"/>
</dbReference>
<keyword evidence="1" id="KW-1015">Disulfide bond</keyword>
<dbReference type="PANTHER" id="PTHR22803">
    <property type="entry name" value="MANNOSE, PHOSPHOLIPASE, LECTIN RECEPTOR RELATED"/>
    <property type="match status" value="1"/>
</dbReference>
<feature type="transmembrane region" description="Helical" evidence="2">
    <location>
        <begin position="419"/>
        <end position="441"/>
    </location>
</feature>
<keyword evidence="2" id="KW-1133">Transmembrane helix</keyword>
<feature type="domain" description="C-type lectin" evidence="4">
    <location>
        <begin position="139"/>
        <end position="268"/>
    </location>
</feature>
<dbReference type="PROSITE" id="PS50041">
    <property type="entry name" value="C_TYPE_LECTIN_2"/>
    <property type="match status" value="2"/>
</dbReference>
<evidence type="ECO:0000256" key="3">
    <source>
        <dbReference type="SAM" id="SignalP"/>
    </source>
</evidence>
<keyword evidence="2" id="KW-0812">Transmembrane</keyword>
<keyword evidence="3" id="KW-0732">Signal</keyword>